<dbReference type="PANTHER" id="PTHR40469">
    <property type="entry name" value="SECRETED GLYCOSYL HYDROLASE"/>
    <property type="match status" value="1"/>
</dbReference>
<organism evidence="4 5">
    <name type="scientific">Terriglobus roseus</name>
    <dbReference type="NCBI Taxonomy" id="392734"/>
    <lineage>
        <taxon>Bacteria</taxon>
        <taxon>Pseudomonadati</taxon>
        <taxon>Acidobacteriota</taxon>
        <taxon>Terriglobia</taxon>
        <taxon>Terriglobales</taxon>
        <taxon>Acidobacteriaceae</taxon>
        <taxon>Terriglobus</taxon>
    </lineage>
</organism>
<dbReference type="OrthoDB" id="9785923at2"/>
<keyword evidence="5" id="KW-1185">Reference proteome</keyword>
<gene>
    <name evidence="4" type="ORF">SAMN05444167_0884</name>
</gene>
<dbReference type="Gene3D" id="3.40.50.880">
    <property type="match status" value="1"/>
</dbReference>
<keyword evidence="2" id="KW-0732">Signal</keyword>
<feature type="region of interest" description="Disordered" evidence="1">
    <location>
        <begin position="302"/>
        <end position="341"/>
    </location>
</feature>
<feature type="domain" description="ThuA-like" evidence="3">
    <location>
        <begin position="25"/>
        <end position="270"/>
    </location>
</feature>
<dbReference type="InterPro" id="IPR029010">
    <property type="entry name" value="ThuA-like"/>
</dbReference>
<feature type="signal peptide" evidence="2">
    <location>
        <begin position="1"/>
        <end position="20"/>
    </location>
</feature>
<dbReference type="Pfam" id="PF06283">
    <property type="entry name" value="ThuA"/>
    <property type="match status" value="1"/>
</dbReference>
<proteinExistence type="predicted"/>
<evidence type="ECO:0000256" key="2">
    <source>
        <dbReference type="SAM" id="SignalP"/>
    </source>
</evidence>
<feature type="chain" id="PRO_5009241230" evidence="2">
    <location>
        <begin position="21"/>
        <end position="341"/>
    </location>
</feature>
<dbReference type="RefSeq" id="WP_083344091.1">
    <property type="nucleotide sequence ID" value="NZ_LT629690.1"/>
</dbReference>
<accession>A0A1G7H1N1</accession>
<sequence length="341" mass="36959">MKKFGMAIMAGVLCAGQAWAAQHIRVLIVDGESAAPYHNWAAITPVLKKELDEVGIFDTEVLTAPPKGADFSSFHPDWKKYGVIVLNYDAPDERWPDDVKASFEQYMKDGGGLVTIHAADNAFPHWKAYNQMIGIGGWRGRKEDAGSHWVWKDGKMVPLEDTGHNAMHGLRKPFLVTVRDTKNPVMRGLPTTWMHMGDELYGYLRGPGGMTVLATAYSDPANHGTGDDEPMVMTSTFGKGRTFHTAWGHDVYAQSSTDSVVLFQRGVEWAATGKVTQAVPATFPTANTVSFRADLAAMDPNAAKGANPLDMTMPTRPMGPRPAGAPGAIAPGTPTQAPPQR</sequence>
<reference evidence="4 5" key="1">
    <citation type="submission" date="2016-10" db="EMBL/GenBank/DDBJ databases">
        <authorList>
            <person name="de Groot N.N."/>
        </authorList>
    </citation>
    <scope>NUCLEOTIDE SEQUENCE [LARGE SCALE GENOMIC DNA]</scope>
    <source>
        <strain evidence="4 5">GAS232</strain>
    </source>
</reference>
<dbReference type="Proteomes" id="UP000182427">
    <property type="component" value="Chromosome I"/>
</dbReference>
<evidence type="ECO:0000313" key="4">
    <source>
        <dbReference type="EMBL" id="SDE94317.1"/>
    </source>
</evidence>
<feature type="compositionally biased region" description="Low complexity" evidence="1">
    <location>
        <begin position="311"/>
        <end position="335"/>
    </location>
</feature>
<protein>
    <submittedName>
        <fullName evidence="4">Trehalose utilisation</fullName>
    </submittedName>
</protein>
<evidence type="ECO:0000256" key="1">
    <source>
        <dbReference type="SAM" id="MobiDB-lite"/>
    </source>
</evidence>
<evidence type="ECO:0000313" key="5">
    <source>
        <dbReference type="Proteomes" id="UP000182427"/>
    </source>
</evidence>
<dbReference type="InterPro" id="IPR029062">
    <property type="entry name" value="Class_I_gatase-like"/>
</dbReference>
<dbReference type="SUPFAM" id="SSF52317">
    <property type="entry name" value="Class I glutamine amidotransferase-like"/>
    <property type="match status" value="1"/>
</dbReference>
<dbReference type="EMBL" id="LT629690">
    <property type="protein sequence ID" value="SDE94317.1"/>
    <property type="molecule type" value="Genomic_DNA"/>
</dbReference>
<dbReference type="AlphaFoldDB" id="A0A1G7H1N1"/>
<name>A0A1G7H1N1_9BACT</name>
<evidence type="ECO:0000259" key="3">
    <source>
        <dbReference type="Pfam" id="PF06283"/>
    </source>
</evidence>
<dbReference type="PANTHER" id="PTHR40469:SF2">
    <property type="entry name" value="GALACTOSE-BINDING DOMAIN-LIKE SUPERFAMILY PROTEIN"/>
    <property type="match status" value="1"/>
</dbReference>